<proteinExistence type="predicted"/>
<organism evidence="2 3">
    <name type="scientific">Acinetobacter bereziniae</name>
    <name type="common">Acinetobacter genomosp. 10</name>
    <dbReference type="NCBI Taxonomy" id="106648"/>
    <lineage>
        <taxon>Bacteria</taxon>
        <taxon>Pseudomonadati</taxon>
        <taxon>Pseudomonadota</taxon>
        <taxon>Gammaproteobacteria</taxon>
        <taxon>Moraxellales</taxon>
        <taxon>Moraxellaceae</taxon>
        <taxon>Acinetobacter</taxon>
    </lineage>
</organism>
<feature type="signal peptide" evidence="1">
    <location>
        <begin position="1"/>
        <end position="21"/>
    </location>
</feature>
<evidence type="ECO:0000313" key="2">
    <source>
        <dbReference type="EMBL" id="KAF1023441.1"/>
    </source>
</evidence>
<evidence type="ECO:0000256" key="1">
    <source>
        <dbReference type="SAM" id="SignalP"/>
    </source>
</evidence>
<feature type="chain" id="PRO_5032808932" description="Lipoprotein" evidence="1">
    <location>
        <begin position="22"/>
        <end position="407"/>
    </location>
</feature>
<accession>A0A833PCQ7</accession>
<keyword evidence="1" id="KW-0732">Signal</keyword>
<reference evidence="3" key="1">
    <citation type="journal article" date="2020" name="MBio">
        <title>Horizontal gene transfer to a defensive symbiont with a reduced genome amongst a multipartite beetle microbiome.</title>
        <authorList>
            <person name="Waterworth S.C."/>
            <person name="Florez L.V."/>
            <person name="Rees E.R."/>
            <person name="Hertweck C."/>
            <person name="Kaltenpoth M."/>
            <person name="Kwan J.C."/>
        </authorList>
    </citation>
    <scope>NUCLEOTIDE SEQUENCE [LARGE SCALE GENOMIC DNA]</scope>
</reference>
<dbReference type="AlphaFoldDB" id="A0A833PCQ7"/>
<gene>
    <name evidence="2" type="ORF">GAK29_02923</name>
</gene>
<name>A0A833PCQ7_ACIBZ</name>
<sequence>MLNFGKLLSVLLVISMLNACGYQSPNSDKFPHKHIQKLSPSSADLEFKWLSTADDMNRKAINENYIVYSCPEIDKKQGGITQSKICTYDLNHDQQIKPYAIVDPKEHLIEQIVALNHDQQIKPYAIVDPKEHLIEQIVALNQDHFLITLVNKQYHSDNLIKAYMFNPHTQTLMAMTPFSYTAFSHTILEQMVQEKTYQKKVSEYGTTVYFDPQYISAKEAEEAQKEHNRQQQSLIEDFIEIFKTKPQKIERDFTPTNYSAQPAEPFNLKLLQQLKPYIQQHQAECYLIIDHETQLLKTSQGYIYSHDFSQFLPQLENELELHECKKPTEFSPVNAKYLKYQSIDDIHGSGNHYIFWFTPIGYDVFEIKQHRQNKQFKLPIDTAWVYQIKNKLIIISDQTYFIIPVSE</sequence>
<dbReference type="EMBL" id="WNDP01000077">
    <property type="protein sequence ID" value="KAF1023441.1"/>
    <property type="molecule type" value="Genomic_DNA"/>
</dbReference>
<protein>
    <recommendedName>
        <fullName evidence="4">Lipoprotein</fullName>
    </recommendedName>
</protein>
<evidence type="ECO:0008006" key="4">
    <source>
        <dbReference type="Google" id="ProtNLM"/>
    </source>
</evidence>
<dbReference type="Proteomes" id="UP000490535">
    <property type="component" value="Unassembled WGS sequence"/>
</dbReference>
<comment type="caution">
    <text evidence="2">The sequence shown here is derived from an EMBL/GenBank/DDBJ whole genome shotgun (WGS) entry which is preliminary data.</text>
</comment>
<evidence type="ECO:0000313" key="3">
    <source>
        <dbReference type="Proteomes" id="UP000490535"/>
    </source>
</evidence>